<keyword evidence="2" id="KW-0648">Protein biosynthesis</keyword>
<dbReference type="EMBL" id="LXQA011057789">
    <property type="protein sequence ID" value="MCI83059.1"/>
    <property type="molecule type" value="Genomic_DNA"/>
</dbReference>
<evidence type="ECO:0000256" key="1">
    <source>
        <dbReference type="SAM" id="MobiDB-lite"/>
    </source>
</evidence>
<organism evidence="2 3">
    <name type="scientific">Trifolium medium</name>
    <dbReference type="NCBI Taxonomy" id="97028"/>
    <lineage>
        <taxon>Eukaryota</taxon>
        <taxon>Viridiplantae</taxon>
        <taxon>Streptophyta</taxon>
        <taxon>Embryophyta</taxon>
        <taxon>Tracheophyta</taxon>
        <taxon>Spermatophyta</taxon>
        <taxon>Magnoliopsida</taxon>
        <taxon>eudicotyledons</taxon>
        <taxon>Gunneridae</taxon>
        <taxon>Pentapetalae</taxon>
        <taxon>rosids</taxon>
        <taxon>fabids</taxon>
        <taxon>Fabales</taxon>
        <taxon>Fabaceae</taxon>
        <taxon>Papilionoideae</taxon>
        <taxon>50 kb inversion clade</taxon>
        <taxon>NPAAA clade</taxon>
        <taxon>Hologalegina</taxon>
        <taxon>IRL clade</taxon>
        <taxon>Trifolieae</taxon>
        <taxon>Trifolium</taxon>
    </lineage>
</organism>
<dbReference type="AlphaFoldDB" id="A0A392V716"/>
<comment type="caution">
    <text evidence="2">The sequence shown here is derived from an EMBL/GenBank/DDBJ whole genome shotgun (WGS) entry which is preliminary data.</text>
</comment>
<feature type="compositionally biased region" description="Polar residues" evidence="1">
    <location>
        <begin position="23"/>
        <end position="32"/>
    </location>
</feature>
<protein>
    <submittedName>
        <fullName evidence="2">Eukaryotic translation initiation factor 5-like</fullName>
    </submittedName>
</protein>
<feature type="non-terminal residue" evidence="2">
    <location>
        <position position="1"/>
    </location>
</feature>
<feature type="region of interest" description="Disordered" evidence="1">
    <location>
        <begin position="1"/>
        <end position="32"/>
    </location>
</feature>
<evidence type="ECO:0000313" key="2">
    <source>
        <dbReference type="EMBL" id="MCI83059.1"/>
    </source>
</evidence>
<reference evidence="2 3" key="1">
    <citation type="journal article" date="2018" name="Front. Plant Sci.">
        <title>Red Clover (Trifolium pratense) and Zigzag Clover (T. medium) - A Picture of Genomic Similarities and Differences.</title>
        <authorList>
            <person name="Dluhosova J."/>
            <person name="Istvanek J."/>
            <person name="Nedelnik J."/>
            <person name="Repkova J."/>
        </authorList>
    </citation>
    <scope>NUCLEOTIDE SEQUENCE [LARGE SCALE GENOMIC DNA]</scope>
    <source>
        <strain evidence="3">cv. 10/8</strain>
        <tissue evidence="2">Leaf</tissue>
    </source>
</reference>
<proteinExistence type="predicted"/>
<dbReference type="Proteomes" id="UP000265520">
    <property type="component" value="Unassembled WGS sequence"/>
</dbReference>
<evidence type="ECO:0000313" key="3">
    <source>
        <dbReference type="Proteomes" id="UP000265520"/>
    </source>
</evidence>
<keyword evidence="3" id="KW-1185">Reference proteome</keyword>
<name>A0A392V716_9FABA</name>
<feature type="non-terminal residue" evidence="2">
    <location>
        <position position="73"/>
    </location>
</feature>
<sequence length="73" mass="7758">TADMVMLSTTEPEPEKEKAATKVSDNPGNGNSVNYKTLVGELKADLKNGASAEELVTHWASLPVSPQEKMSAL</sequence>
<keyword evidence="2" id="KW-0396">Initiation factor</keyword>
<accession>A0A392V716</accession>
<dbReference type="GO" id="GO:0003743">
    <property type="term" value="F:translation initiation factor activity"/>
    <property type="evidence" value="ECO:0007669"/>
    <property type="project" value="UniProtKB-KW"/>
</dbReference>